<reference evidence="1" key="1">
    <citation type="submission" date="2023-02" db="EMBL/GenBank/DDBJ databases">
        <title>Description and genomic characterization of Salipiger bruguierae sp. nov., isolated from the sediment of mangrove plant Bruguiera sexangula.</title>
        <authorList>
            <person name="Long M."/>
        </authorList>
    </citation>
    <scope>NUCLEOTIDE SEQUENCE</scope>
    <source>
        <strain evidence="1">H15</strain>
    </source>
</reference>
<proteinExistence type="predicted"/>
<dbReference type="AlphaFoldDB" id="A0AAU8AFN9"/>
<dbReference type="EMBL" id="CP123384">
    <property type="protein sequence ID" value="XCC93698.1"/>
    <property type="molecule type" value="Genomic_DNA"/>
</dbReference>
<protein>
    <submittedName>
        <fullName evidence="1">DUF6477 family protein</fullName>
    </submittedName>
</protein>
<accession>A0AAU8AFN9</accession>
<dbReference type="Pfam" id="PF20083">
    <property type="entry name" value="DUF6477"/>
    <property type="match status" value="1"/>
</dbReference>
<sequence length="98" mass="10604">MQDLQSLLGALRRPSLLVRAARFGAAEYRRETQLGRIVGTPFPARSGAALMRLLEIEAEIDAGRRRRAAGYSPARHVEVLAAIIAEARIQQGAVDAPA</sequence>
<name>A0AAU8AFN9_9RHOB</name>
<dbReference type="RefSeq" id="WP_353472520.1">
    <property type="nucleotide sequence ID" value="NZ_CP123384.1"/>
</dbReference>
<gene>
    <name evidence="1" type="ORF">PVT71_00400</name>
</gene>
<evidence type="ECO:0000313" key="1">
    <source>
        <dbReference type="EMBL" id="XCC93698.1"/>
    </source>
</evidence>
<dbReference type="InterPro" id="IPR045516">
    <property type="entry name" value="DUF6477"/>
</dbReference>
<organism evidence="1">
    <name type="scientific">Alloyangia sp. H15</name>
    <dbReference type="NCBI Taxonomy" id="3029062"/>
    <lineage>
        <taxon>Bacteria</taxon>
        <taxon>Pseudomonadati</taxon>
        <taxon>Pseudomonadota</taxon>
        <taxon>Alphaproteobacteria</taxon>
        <taxon>Rhodobacterales</taxon>
        <taxon>Roseobacteraceae</taxon>
        <taxon>Alloyangia</taxon>
    </lineage>
</organism>